<keyword evidence="2" id="KW-1133">Transmembrane helix</keyword>
<feature type="compositionally biased region" description="Basic residues" evidence="1">
    <location>
        <begin position="126"/>
        <end position="226"/>
    </location>
</feature>
<name>A0A3B0YLN9_9ZZZZ</name>
<dbReference type="InterPro" id="IPR036680">
    <property type="entry name" value="SPOR-like_sf"/>
</dbReference>
<protein>
    <recommendedName>
        <fullName evidence="3">SPOR domain-containing protein</fullName>
    </recommendedName>
</protein>
<dbReference type="InterPro" id="IPR007730">
    <property type="entry name" value="SPOR-like_dom"/>
</dbReference>
<evidence type="ECO:0000313" key="4">
    <source>
        <dbReference type="EMBL" id="VAW81868.1"/>
    </source>
</evidence>
<dbReference type="PROSITE" id="PS51724">
    <property type="entry name" value="SPOR"/>
    <property type="match status" value="1"/>
</dbReference>
<feature type="transmembrane region" description="Helical" evidence="2">
    <location>
        <begin position="21"/>
        <end position="41"/>
    </location>
</feature>
<evidence type="ECO:0000259" key="3">
    <source>
        <dbReference type="PROSITE" id="PS51724"/>
    </source>
</evidence>
<dbReference type="PANTHER" id="PTHR38687">
    <property type="entry name" value="CELL DIVISION PROTEIN DEDD-RELATED"/>
    <property type="match status" value="1"/>
</dbReference>
<keyword evidence="2" id="KW-0472">Membrane</keyword>
<evidence type="ECO:0000256" key="2">
    <source>
        <dbReference type="SAM" id="Phobius"/>
    </source>
</evidence>
<dbReference type="PANTHER" id="PTHR38687:SF2">
    <property type="entry name" value="CELL DIVISION PROTEIN FTSN"/>
    <property type="match status" value="1"/>
</dbReference>
<accession>A0A3B0YLN9</accession>
<feature type="domain" description="SPOR" evidence="3">
    <location>
        <begin position="228"/>
        <end position="308"/>
    </location>
</feature>
<reference evidence="4" key="1">
    <citation type="submission" date="2018-06" db="EMBL/GenBank/DDBJ databases">
        <authorList>
            <person name="Zhirakovskaya E."/>
        </authorList>
    </citation>
    <scope>NUCLEOTIDE SEQUENCE</scope>
</reference>
<gene>
    <name evidence="4" type="ORF">MNBD_GAMMA12-2947</name>
</gene>
<evidence type="ECO:0000256" key="1">
    <source>
        <dbReference type="SAM" id="MobiDB-lite"/>
    </source>
</evidence>
<dbReference type="InterPro" id="IPR052521">
    <property type="entry name" value="Cell_div_SPOR-domain"/>
</dbReference>
<dbReference type="EMBL" id="UOFL01000229">
    <property type="protein sequence ID" value="VAW81868.1"/>
    <property type="molecule type" value="Genomic_DNA"/>
</dbReference>
<sequence length="311" mass="36694">MSRDYKNSRSKQPSSKISIPPWFWMLLGFAPGILIAVLLYLDKTNSGKTHINKTNIAAKTTIRTAPRAEVRHTAGAKKIITRQPRKSVEGDNDKIKYTFYLKLLRDEKIVGDRQIKRETKKYQQQLRKRKRAERKRQRKRIKQRKARLARKKKNAQTSRKRTNKNSIIRRSKIRNAHNKSTNKFRSKTNNLGKKKRKKARLKQRKNKVVNKRQKKSQRNVFRTKKKSKPFPDYILIQAGSFRQKKQANQHRATLATYGVNSAISSATIKGEMWYRVRVGPFQSYKEMKSKLSQLRKKKIQVMPIRVGKRKQ</sequence>
<organism evidence="4">
    <name type="scientific">hydrothermal vent metagenome</name>
    <dbReference type="NCBI Taxonomy" id="652676"/>
    <lineage>
        <taxon>unclassified sequences</taxon>
        <taxon>metagenomes</taxon>
        <taxon>ecological metagenomes</taxon>
    </lineage>
</organism>
<dbReference type="SUPFAM" id="SSF110997">
    <property type="entry name" value="Sporulation related repeat"/>
    <property type="match status" value="1"/>
</dbReference>
<keyword evidence="2" id="KW-0812">Transmembrane</keyword>
<feature type="region of interest" description="Disordered" evidence="1">
    <location>
        <begin position="120"/>
        <end position="226"/>
    </location>
</feature>
<dbReference type="AlphaFoldDB" id="A0A3B0YLN9"/>
<dbReference type="Pfam" id="PF05036">
    <property type="entry name" value="SPOR"/>
    <property type="match status" value="1"/>
</dbReference>
<dbReference type="GO" id="GO:0042834">
    <property type="term" value="F:peptidoglycan binding"/>
    <property type="evidence" value="ECO:0007669"/>
    <property type="project" value="InterPro"/>
</dbReference>
<proteinExistence type="predicted"/>
<dbReference type="Gene3D" id="3.30.70.1070">
    <property type="entry name" value="Sporulation related repeat"/>
    <property type="match status" value="1"/>
</dbReference>